<dbReference type="GO" id="GO:0044715">
    <property type="term" value="F:8-oxo-dGDP phosphatase activity"/>
    <property type="evidence" value="ECO:0007669"/>
    <property type="project" value="TreeGrafter"/>
</dbReference>
<comment type="cofactor">
    <cofactor evidence="1">
        <name>Mg(2+)</name>
        <dbReference type="ChEBI" id="CHEBI:18420"/>
    </cofactor>
</comment>
<dbReference type="GO" id="GO:0006281">
    <property type="term" value="P:DNA repair"/>
    <property type="evidence" value="ECO:0007669"/>
    <property type="project" value="UniProtKB-KW"/>
</dbReference>
<evidence type="ECO:0000259" key="14">
    <source>
        <dbReference type="PROSITE" id="PS51462"/>
    </source>
</evidence>
<keyword evidence="8" id="KW-0460">Magnesium</keyword>
<evidence type="ECO:0000256" key="4">
    <source>
        <dbReference type="ARBA" id="ARBA00022705"/>
    </source>
</evidence>
<sequence length="194" mass="20555">MQDTPHPPARSRLVVAAAVVDRLSRPTSLLCAARAYPAELAGRFELPGGKVEPGESPLQGLIRELAEEIGLRVRLGDELRPPADLAVPAPADPPGPSTAGLSGRHSPAPQAPHGTDEAPAWPAMNGHRIRVWLAEPADPHDRGTAGDDHLLLRWTPIDRLGELDWLEADIPIVQAIGALVRPGPPGPRTDPVVS</sequence>
<dbReference type="InterPro" id="IPR020084">
    <property type="entry name" value="NUDIX_hydrolase_CS"/>
</dbReference>
<dbReference type="PROSITE" id="PS00893">
    <property type="entry name" value="NUDIX_BOX"/>
    <property type="match status" value="1"/>
</dbReference>
<keyword evidence="16" id="KW-1185">Reference proteome</keyword>
<dbReference type="InterPro" id="IPR015797">
    <property type="entry name" value="NUDIX_hydrolase-like_dom_sf"/>
</dbReference>
<evidence type="ECO:0000313" key="16">
    <source>
        <dbReference type="Proteomes" id="UP000271272"/>
    </source>
</evidence>
<evidence type="ECO:0000256" key="13">
    <source>
        <dbReference type="SAM" id="MobiDB-lite"/>
    </source>
</evidence>
<protein>
    <recommendedName>
        <fullName evidence="11">8-oxo-dGTP diphosphatase</fullName>
        <ecNumber evidence="11">3.6.1.55</ecNumber>
    </recommendedName>
</protein>
<dbReference type="OrthoDB" id="9804442at2"/>
<accession>A0A3P1VBA5</accession>
<evidence type="ECO:0000256" key="7">
    <source>
        <dbReference type="ARBA" id="ARBA00022801"/>
    </source>
</evidence>
<dbReference type="PRINTS" id="PR00502">
    <property type="entry name" value="NUDIXFAMILY"/>
</dbReference>
<dbReference type="InterPro" id="IPR047127">
    <property type="entry name" value="MutT-like"/>
</dbReference>
<dbReference type="GO" id="GO:0044716">
    <property type="term" value="F:8-oxo-GDP phosphatase activity"/>
    <property type="evidence" value="ECO:0007669"/>
    <property type="project" value="TreeGrafter"/>
</dbReference>
<dbReference type="EMBL" id="RQZC01000001">
    <property type="protein sequence ID" value="RRD30937.1"/>
    <property type="molecule type" value="Genomic_DNA"/>
</dbReference>
<evidence type="ECO:0000256" key="12">
    <source>
        <dbReference type="RuleBase" id="RU003476"/>
    </source>
</evidence>
<dbReference type="GO" id="GO:0008413">
    <property type="term" value="F:8-oxo-7,8-dihydroguanosine triphosphate pyrophosphatase activity"/>
    <property type="evidence" value="ECO:0007669"/>
    <property type="project" value="TreeGrafter"/>
</dbReference>
<comment type="catalytic activity">
    <reaction evidence="10">
        <text>8-oxo-dGTP + H2O = 8-oxo-dGMP + diphosphate + H(+)</text>
        <dbReference type="Rhea" id="RHEA:31575"/>
        <dbReference type="ChEBI" id="CHEBI:15377"/>
        <dbReference type="ChEBI" id="CHEBI:15378"/>
        <dbReference type="ChEBI" id="CHEBI:33019"/>
        <dbReference type="ChEBI" id="CHEBI:63224"/>
        <dbReference type="ChEBI" id="CHEBI:77896"/>
        <dbReference type="EC" id="3.6.1.55"/>
    </reaction>
</comment>
<keyword evidence="4" id="KW-0235">DNA replication</keyword>
<dbReference type="EC" id="3.6.1.55" evidence="11"/>
<name>A0A3P1VBA5_9ACTO</name>
<keyword evidence="9" id="KW-0234">DNA repair</keyword>
<feature type="region of interest" description="Disordered" evidence="13">
    <location>
        <begin position="82"/>
        <end position="121"/>
    </location>
</feature>
<dbReference type="GO" id="GO:0035539">
    <property type="term" value="F:8-oxo-7,8-dihydrodeoxyguanosine triphosphate pyrophosphatase activity"/>
    <property type="evidence" value="ECO:0007669"/>
    <property type="project" value="UniProtKB-EC"/>
</dbReference>
<evidence type="ECO:0000256" key="8">
    <source>
        <dbReference type="ARBA" id="ARBA00022842"/>
    </source>
</evidence>
<dbReference type="GO" id="GO:0046872">
    <property type="term" value="F:metal ion binding"/>
    <property type="evidence" value="ECO:0007669"/>
    <property type="project" value="UniProtKB-KW"/>
</dbReference>
<evidence type="ECO:0000256" key="11">
    <source>
        <dbReference type="ARBA" id="ARBA00038905"/>
    </source>
</evidence>
<keyword evidence="6" id="KW-0227">DNA damage</keyword>
<gene>
    <name evidence="15" type="ORF">EII10_02315</name>
</gene>
<dbReference type="GO" id="GO:0006260">
    <property type="term" value="P:DNA replication"/>
    <property type="evidence" value="ECO:0007669"/>
    <property type="project" value="UniProtKB-KW"/>
</dbReference>
<evidence type="ECO:0000256" key="2">
    <source>
        <dbReference type="ARBA" id="ARBA00005582"/>
    </source>
</evidence>
<reference evidence="15 16" key="1">
    <citation type="submission" date="2018-11" db="EMBL/GenBank/DDBJ databases">
        <title>Genomes From Bacteria Associated with the Canine Oral Cavity: a Test Case for Automated Genome-Based Taxonomic Assignment.</title>
        <authorList>
            <person name="Coil D.A."/>
            <person name="Jospin G."/>
            <person name="Darling A.E."/>
            <person name="Wallis C."/>
            <person name="Davis I.J."/>
            <person name="Harris S."/>
            <person name="Eisen J.A."/>
            <person name="Holcombe L.J."/>
            <person name="O'Flynn C."/>
        </authorList>
    </citation>
    <scope>NUCLEOTIDE SEQUENCE [LARGE SCALE GENOMIC DNA]</scope>
    <source>
        <strain evidence="15 16">OH5050</strain>
    </source>
</reference>
<evidence type="ECO:0000256" key="5">
    <source>
        <dbReference type="ARBA" id="ARBA00022723"/>
    </source>
</evidence>
<dbReference type="AlphaFoldDB" id="A0A3P1VBA5"/>
<organism evidence="15 16">
    <name type="scientific">Actinomyces bowdenii</name>
    <dbReference type="NCBI Taxonomy" id="131109"/>
    <lineage>
        <taxon>Bacteria</taxon>
        <taxon>Bacillati</taxon>
        <taxon>Actinomycetota</taxon>
        <taxon>Actinomycetes</taxon>
        <taxon>Actinomycetales</taxon>
        <taxon>Actinomycetaceae</taxon>
        <taxon>Actinomyces</taxon>
    </lineage>
</organism>
<dbReference type="Pfam" id="PF00293">
    <property type="entry name" value="NUDIX"/>
    <property type="match status" value="1"/>
</dbReference>
<evidence type="ECO:0000256" key="6">
    <source>
        <dbReference type="ARBA" id="ARBA00022763"/>
    </source>
</evidence>
<dbReference type="PANTHER" id="PTHR47707:SF1">
    <property type="entry name" value="NUDIX HYDROLASE FAMILY PROTEIN"/>
    <property type="match status" value="1"/>
</dbReference>
<dbReference type="PROSITE" id="PS51462">
    <property type="entry name" value="NUDIX"/>
    <property type="match status" value="1"/>
</dbReference>
<keyword evidence="5" id="KW-0479">Metal-binding</keyword>
<dbReference type="InterPro" id="IPR000086">
    <property type="entry name" value="NUDIX_hydrolase_dom"/>
</dbReference>
<evidence type="ECO:0000256" key="3">
    <source>
        <dbReference type="ARBA" id="ARBA00022457"/>
    </source>
</evidence>
<feature type="domain" description="Nudix hydrolase" evidence="14">
    <location>
        <begin position="10"/>
        <end position="180"/>
    </location>
</feature>
<evidence type="ECO:0000256" key="1">
    <source>
        <dbReference type="ARBA" id="ARBA00001946"/>
    </source>
</evidence>
<evidence type="ECO:0000313" key="15">
    <source>
        <dbReference type="EMBL" id="RRD30937.1"/>
    </source>
</evidence>
<evidence type="ECO:0000256" key="9">
    <source>
        <dbReference type="ARBA" id="ARBA00023204"/>
    </source>
</evidence>
<evidence type="ECO:0000256" key="10">
    <source>
        <dbReference type="ARBA" id="ARBA00035861"/>
    </source>
</evidence>
<keyword evidence="3" id="KW-0515">Mutator protein</keyword>
<dbReference type="InterPro" id="IPR020476">
    <property type="entry name" value="Nudix_hydrolase"/>
</dbReference>
<dbReference type="Proteomes" id="UP000271272">
    <property type="component" value="Unassembled WGS sequence"/>
</dbReference>
<comment type="similarity">
    <text evidence="2 12">Belongs to the Nudix hydrolase family.</text>
</comment>
<keyword evidence="7 12" id="KW-0378">Hydrolase</keyword>
<dbReference type="SUPFAM" id="SSF55811">
    <property type="entry name" value="Nudix"/>
    <property type="match status" value="1"/>
</dbReference>
<proteinExistence type="inferred from homology"/>
<comment type="caution">
    <text evidence="15">The sequence shown here is derived from an EMBL/GenBank/DDBJ whole genome shotgun (WGS) entry which is preliminary data.</text>
</comment>
<dbReference type="RefSeq" id="WP_124932849.1">
    <property type="nucleotide sequence ID" value="NZ_RQZC01000001.1"/>
</dbReference>
<dbReference type="Gene3D" id="3.90.79.10">
    <property type="entry name" value="Nucleoside Triphosphate Pyrophosphohydrolase"/>
    <property type="match status" value="1"/>
</dbReference>
<dbReference type="PANTHER" id="PTHR47707">
    <property type="entry name" value="8-OXO-DGTP DIPHOSPHATASE"/>
    <property type="match status" value="1"/>
</dbReference>